<dbReference type="GO" id="GO:0005886">
    <property type="term" value="C:plasma membrane"/>
    <property type="evidence" value="ECO:0007669"/>
    <property type="project" value="UniProtKB-SubCell"/>
</dbReference>
<comment type="subcellular location">
    <subcellularLocation>
        <location evidence="1">Cell membrane</location>
        <topology evidence="1">Peripheral membrane protein</topology>
    </subcellularLocation>
</comment>
<accession>A0A6P2CEZ3</accession>
<dbReference type="GO" id="GO:0046677">
    <property type="term" value="P:response to antibiotic"/>
    <property type="evidence" value="ECO:0007669"/>
    <property type="project" value="UniProtKB-KW"/>
</dbReference>
<dbReference type="Pfam" id="PF00005">
    <property type="entry name" value="ABC_tran"/>
    <property type="match status" value="1"/>
</dbReference>
<dbReference type="Gene3D" id="3.40.50.300">
    <property type="entry name" value="P-loop containing nucleotide triphosphate hydrolases"/>
    <property type="match status" value="1"/>
</dbReference>
<keyword evidence="4 7" id="KW-0067">ATP-binding</keyword>
<dbReference type="InterPro" id="IPR050763">
    <property type="entry name" value="ABC_transporter_ATP-binding"/>
</dbReference>
<dbReference type="InterPro" id="IPR027417">
    <property type="entry name" value="P-loop_NTPase"/>
</dbReference>
<dbReference type="EMBL" id="QRCM01000001">
    <property type="protein sequence ID" value="TXG89488.1"/>
    <property type="molecule type" value="Genomic_DNA"/>
</dbReference>
<dbReference type="PROSITE" id="PS00211">
    <property type="entry name" value="ABC_TRANSPORTER_1"/>
    <property type="match status" value="1"/>
</dbReference>
<dbReference type="InterPro" id="IPR003439">
    <property type="entry name" value="ABC_transporter-like_ATP-bd"/>
</dbReference>
<dbReference type="InterPro" id="IPR017871">
    <property type="entry name" value="ABC_transporter-like_CS"/>
</dbReference>
<dbReference type="GO" id="GO:0005524">
    <property type="term" value="F:ATP binding"/>
    <property type="evidence" value="ECO:0007669"/>
    <property type="project" value="UniProtKB-KW"/>
</dbReference>
<dbReference type="PROSITE" id="PS50893">
    <property type="entry name" value="ABC_TRANSPORTER_2"/>
    <property type="match status" value="1"/>
</dbReference>
<evidence type="ECO:0000259" key="6">
    <source>
        <dbReference type="PROSITE" id="PS50893"/>
    </source>
</evidence>
<dbReference type="InterPro" id="IPR003593">
    <property type="entry name" value="AAA+_ATPase"/>
</dbReference>
<protein>
    <submittedName>
        <fullName evidence="7">ABC transporter ATP-binding protein</fullName>
    </submittedName>
</protein>
<dbReference type="PANTHER" id="PTHR42711:SF17">
    <property type="entry name" value="ABC TRANSPORTER ATP-BINDING PROTEIN"/>
    <property type="match status" value="1"/>
</dbReference>
<feature type="domain" description="ABC transporter" evidence="6">
    <location>
        <begin position="6"/>
        <end position="229"/>
    </location>
</feature>
<evidence type="ECO:0000256" key="4">
    <source>
        <dbReference type="ARBA" id="ARBA00022840"/>
    </source>
</evidence>
<dbReference type="GO" id="GO:0016887">
    <property type="term" value="F:ATP hydrolysis activity"/>
    <property type="evidence" value="ECO:0007669"/>
    <property type="project" value="InterPro"/>
</dbReference>
<proteinExistence type="predicted"/>
<keyword evidence="3" id="KW-0547">Nucleotide-binding</keyword>
<evidence type="ECO:0000313" key="8">
    <source>
        <dbReference type="Proteomes" id="UP000471120"/>
    </source>
</evidence>
<organism evidence="7 8">
    <name type="scientific">Rhodococcus rhodnii</name>
    <dbReference type="NCBI Taxonomy" id="38312"/>
    <lineage>
        <taxon>Bacteria</taxon>
        <taxon>Bacillati</taxon>
        <taxon>Actinomycetota</taxon>
        <taxon>Actinomycetes</taxon>
        <taxon>Mycobacteriales</taxon>
        <taxon>Nocardiaceae</taxon>
        <taxon>Rhodococcus</taxon>
    </lineage>
</organism>
<dbReference type="PANTHER" id="PTHR42711">
    <property type="entry name" value="ABC TRANSPORTER ATP-BINDING PROTEIN"/>
    <property type="match status" value="1"/>
</dbReference>
<keyword evidence="5" id="KW-0046">Antibiotic resistance</keyword>
<evidence type="ECO:0000256" key="3">
    <source>
        <dbReference type="ARBA" id="ARBA00022741"/>
    </source>
</evidence>
<dbReference type="AlphaFoldDB" id="A0A6P2CEZ3"/>
<evidence type="ECO:0000256" key="1">
    <source>
        <dbReference type="ARBA" id="ARBA00004202"/>
    </source>
</evidence>
<dbReference type="Proteomes" id="UP000471120">
    <property type="component" value="Unassembled WGS sequence"/>
</dbReference>
<dbReference type="SMART" id="SM00382">
    <property type="entry name" value="AAA"/>
    <property type="match status" value="1"/>
</dbReference>
<evidence type="ECO:0000313" key="7">
    <source>
        <dbReference type="EMBL" id="TXG89488.1"/>
    </source>
</evidence>
<comment type="caution">
    <text evidence="7">The sequence shown here is derived from an EMBL/GenBank/DDBJ whole genome shotgun (WGS) entry which is preliminary data.</text>
</comment>
<dbReference type="CDD" id="cd03230">
    <property type="entry name" value="ABC_DR_subfamily_A"/>
    <property type="match status" value="1"/>
</dbReference>
<name>A0A6P2CEZ3_9NOCA</name>
<gene>
    <name evidence="7" type="ORF">DW322_03670</name>
</gene>
<evidence type="ECO:0000256" key="2">
    <source>
        <dbReference type="ARBA" id="ARBA00022448"/>
    </source>
</evidence>
<keyword evidence="2" id="KW-0813">Transport</keyword>
<evidence type="ECO:0000256" key="5">
    <source>
        <dbReference type="ARBA" id="ARBA00023251"/>
    </source>
</evidence>
<sequence length="300" mass="31724">MTTTAIRTIGLTQRFGDTTAVDGVDLEIGSGEVVALLGPNGAGKTTTLDILLGLALPDDGSAEVFGLTPRAAVRAGRIGAVLQSGGLLADLTVSETARIVASAVPAMRTVDGVLDTAGLTELARRPVGKCSGGEQQRLRFALALIADPDLLVLDEPTAAMDVASRRAFWAAMRADTDAGRTVVFATHHLEEADEYADRVVVMARGRIVADGPTEQIRSRVTGRTVSVTFRESDPDLDRDTLASLPGVHSVEVRGRRVLLHSHDSDALARRLLDSTTAYDIEITSAALEDAFVSLTEEVVR</sequence>
<reference evidence="7 8" key="1">
    <citation type="submission" date="2018-07" db="EMBL/GenBank/DDBJ databases">
        <title>Genome sequence of Rhodococcus rhodnii ATCC 35071 from Rhodnius prolixus.</title>
        <authorList>
            <person name="Patel V."/>
            <person name="Vogel K.J."/>
        </authorList>
    </citation>
    <scope>NUCLEOTIDE SEQUENCE [LARGE SCALE GENOMIC DNA]</scope>
    <source>
        <strain evidence="7 8">ATCC 35071</strain>
    </source>
</reference>
<dbReference type="SUPFAM" id="SSF52540">
    <property type="entry name" value="P-loop containing nucleoside triphosphate hydrolases"/>
    <property type="match status" value="1"/>
</dbReference>
<dbReference type="RefSeq" id="WP_010838062.1">
    <property type="nucleotide sequence ID" value="NZ_QRCM01000001.1"/>
</dbReference>